<organism evidence="2">
    <name type="scientific">uncultured Solirubrobacteraceae bacterium</name>
    <dbReference type="NCBI Taxonomy" id="1162706"/>
    <lineage>
        <taxon>Bacteria</taxon>
        <taxon>Bacillati</taxon>
        <taxon>Actinomycetota</taxon>
        <taxon>Thermoleophilia</taxon>
        <taxon>Solirubrobacterales</taxon>
        <taxon>Solirubrobacteraceae</taxon>
        <taxon>environmental samples</taxon>
    </lineage>
</organism>
<feature type="compositionally biased region" description="Basic residues" evidence="1">
    <location>
        <begin position="1"/>
        <end position="12"/>
    </location>
</feature>
<feature type="compositionally biased region" description="Low complexity" evidence="1">
    <location>
        <begin position="414"/>
        <end position="424"/>
    </location>
</feature>
<feature type="compositionally biased region" description="Basic and acidic residues" evidence="1">
    <location>
        <begin position="267"/>
        <end position="306"/>
    </location>
</feature>
<dbReference type="EC" id="1.2.4.1" evidence="2"/>
<feature type="region of interest" description="Disordered" evidence="1">
    <location>
        <begin position="388"/>
        <end position="459"/>
    </location>
</feature>
<evidence type="ECO:0000313" key="2">
    <source>
        <dbReference type="EMBL" id="CAA9479834.1"/>
    </source>
</evidence>
<keyword evidence="2" id="KW-0670">Pyruvate</keyword>
<reference evidence="2" key="1">
    <citation type="submission" date="2020-02" db="EMBL/GenBank/DDBJ databases">
        <authorList>
            <person name="Meier V. D."/>
        </authorList>
    </citation>
    <scope>NUCLEOTIDE SEQUENCE</scope>
    <source>
        <strain evidence="2">AVDCRST_MAG85</strain>
    </source>
</reference>
<feature type="compositionally biased region" description="Low complexity" evidence="1">
    <location>
        <begin position="196"/>
        <end position="205"/>
    </location>
</feature>
<proteinExistence type="predicted"/>
<feature type="region of interest" description="Disordered" evidence="1">
    <location>
        <begin position="1"/>
        <end position="370"/>
    </location>
</feature>
<feature type="compositionally biased region" description="Low complexity" evidence="1">
    <location>
        <begin position="546"/>
        <end position="562"/>
    </location>
</feature>
<feature type="compositionally biased region" description="Basic residues" evidence="1">
    <location>
        <begin position="388"/>
        <end position="406"/>
    </location>
</feature>
<feature type="compositionally biased region" description="Basic and acidic residues" evidence="1">
    <location>
        <begin position="163"/>
        <end position="172"/>
    </location>
</feature>
<name>A0A6J4RXC7_9ACTN</name>
<keyword evidence="2" id="KW-0560">Oxidoreductase</keyword>
<feature type="compositionally biased region" description="Basic and acidic residues" evidence="1">
    <location>
        <begin position="431"/>
        <end position="458"/>
    </location>
</feature>
<feature type="compositionally biased region" description="Basic residues" evidence="1">
    <location>
        <begin position="616"/>
        <end position="633"/>
    </location>
</feature>
<dbReference type="AlphaFoldDB" id="A0A6J4RXC7"/>
<gene>
    <name evidence="2" type="ORF">AVDCRST_MAG85-595</name>
</gene>
<feature type="compositionally biased region" description="Basic and acidic residues" evidence="1">
    <location>
        <begin position="13"/>
        <end position="35"/>
    </location>
</feature>
<feature type="compositionally biased region" description="Basic and acidic residues" evidence="1">
    <location>
        <begin position="243"/>
        <end position="254"/>
    </location>
</feature>
<dbReference type="EMBL" id="CADCVT010000060">
    <property type="protein sequence ID" value="CAA9479834.1"/>
    <property type="molecule type" value="Genomic_DNA"/>
</dbReference>
<feature type="compositionally biased region" description="Basic residues" evidence="1">
    <location>
        <begin position="110"/>
        <end position="126"/>
    </location>
</feature>
<feature type="compositionally biased region" description="Basic residues" evidence="1">
    <location>
        <begin position="589"/>
        <end position="603"/>
    </location>
</feature>
<sequence>QGVGVHGRRRDGRARVDGRDLPRRPREARQPDLRRQLQPATPRRPGPRQREDHPGARDGLPRRGVERHQGHLGLALGPAPRLRPRRPAAPPDGGGRRRRLPDLQVALGRVRPRALLRRRARPRRPRQGHDRRRDLGAQPRRPRSPEGLRRLPRRRAPQGPADGDPRQDDQGLRHGRGRRGPEHHPPAEEDEREGALRLPRPVRALLVRRRSQGDQLPQARRRRRGDDLPARAARGARRLAARARPDGRLDDGARARGLQGPARGHGRARDLDDDGVRPDPRRVRARQEHRPARRADRARRVADVRHGGHVPPAGDLQPGRSAVPARGQRAAHVLPRGQGRPDPAGGDQRARRVLVLDRRRDRVRQPRDPDDPVLHLLLHVRLPARGRPRVGGRRLARPRVPPRRHRRADDAQRRGPAARGRALAHPVLAHPELRLLRPDLRLRGRGDHPGRPAPDGRRAGGRVLLHHADERELPAPLDAGGLERGDPPRAAPRPRGREGPPARQRHDPSRGRGGRDAARRRVRRRGRGVERDVVHRAAARGDGVRARGAAQGPAARVVGRAVPPRRHADRRRDRLHPRLRRPDPPVPRRAVHRARHRRLRPQRLPREAAPLLRGRPLPRRARRPARARRRGRRREGDQGVRHRRGCGGAVAEV</sequence>
<feature type="compositionally biased region" description="Basic and acidic residues" evidence="1">
    <location>
        <begin position="495"/>
        <end position="519"/>
    </location>
</feature>
<feature type="compositionally biased region" description="Basic and acidic residues" evidence="1">
    <location>
        <begin position="348"/>
        <end position="370"/>
    </location>
</feature>
<feature type="compositionally biased region" description="Basic residues" evidence="1">
    <location>
        <begin position="563"/>
        <end position="579"/>
    </location>
</feature>
<accession>A0A6J4RXC7</accession>
<feature type="compositionally biased region" description="Basic and acidic residues" evidence="1">
    <location>
        <begin position="48"/>
        <end position="69"/>
    </location>
</feature>
<feature type="region of interest" description="Disordered" evidence="1">
    <location>
        <begin position="471"/>
        <end position="653"/>
    </location>
</feature>
<evidence type="ECO:0000256" key="1">
    <source>
        <dbReference type="SAM" id="MobiDB-lite"/>
    </source>
</evidence>
<dbReference type="GO" id="GO:0004739">
    <property type="term" value="F:pyruvate dehydrogenase (acetyl-transferring) activity"/>
    <property type="evidence" value="ECO:0007669"/>
    <property type="project" value="UniProtKB-EC"/>
</dbReference>
<feature type="non-terminal residue" evidence="2">
    <location>
        <position position="1"/>
    </location>
</feature>
<protein>
    <submittedName>
        <fullName evidence="2">Pyruvate dehydrogenase E1 component</fullName>
        <ecNumber evidence="2">1.2.4.1</ecNumber>
    </submittedName>
</protein>
<feature type="non-terminal residue" evidence="2">
    <location>
        <position position="653"/>
    </location>
</feature>